<dbReference type="EMBL" id="PVTR01000014">
    <property type="protein sequence ID" value="PRY85146.1"/>
    <property type="molecule type" value="Genomic_DNA"/>
</dbReference>
<gene>
    <name evidence="6" type="ORF">CLW00_11454</name>
</gene>
<dbReference type="GO" id="GO:0046872">
    <property type="term" value="F:metal ion binding"/>
    <property type="evidence" value="ECO:0007669"/>
    <property type="project" value="UniProtKB-KW"/>
</dbReference>
<keyword evidence="1" id="KW-0001">2Fe-2S</keyword>
<dbReference type="SUPFAM" id="SSF54862">
    <property type="entry name" value="4Fe-4S ferredoxins"/>
    <property type="match status" value="1"/>
</dbReference>
<feature type="domain" description="Iron-binding zinc finger CDGSH type" evidence="5">
    <location>
        <begin position="97"/>
        <end position="140"/>
    </location>
</feature>
<evidence type="ECO:0000256" key="1">
    <source>
        <dbReference type="ARBA" id="ARBA00022714"/>
    </source>
</evidence>
<organism evidence="6 7">
    <name type="scientific">Mongoliibacter ruber</name>
    <dbReference type="NCBI Taxonomy" id="1750599"/>
    <lineage>
        <taxon>Bacteria</taxon>
        <taxon>Pseudomonadati</taxon>
        <taxon>Bacteroidota</taxon>
        <taxon>Cytophagia</taxon>
        <taxon>Cytophagales</taxon>
        <taxon>Cyclobacteriaceae</taxon>
        <taxon>Mongoliibacter</taxon>
    </lineage>
</organism>
<evidence type="ECO:0000256" key="4">
    <source>
        <dbReference type="ARBA" id="ARBA00023014"/>
    </source>
</evidence>
<keyword evidence="7" id="KW-1185">Reference proteome</keyword>
<protein>
    <submittedName>
        <fullName evidence="6">Putative Fe-S cluster protein YjdI</fullName>
    </submittedName>
</protein>
<dbReference type="AlphaFoldDB" id="A0A2T0WEQ8"/>
<dbReference type="InterPro" id="IPR018967">
    <property type="entry name" value="FeS-contain_CDGSH-typ"/>
</dbReference>
<dbReference type="InterPro" id="IPR042216">
    <property type="entry name" value="MitoNEET_CISD"/>
</dbReference>
<reference evidence="6 7" key="1">
    <citation type="submission" date="2018-03" db="EMBL/GenBank/DDBJ databases">
        <title>Genomic Encyclopedia of Archaeal and Bacterial Type Strains, Phase II (KMG-II): from individual species to whole genera.</title>
        <authorList>
            <person name="Goeker M."/>
        </authorList>
    </citation>
    <scope>NUCLEOTIDE SEQUENCE [LARGE SCALE GENOMIC DNA]</scope>
    <source>
        <strain evidence="6 7">DSM 27929</strain>
    </source>
</reference>
<dbReference type="SMART" id="SM00704">
    <property type="entry name" value="ZnF_CDGSH"/>
    <property type="match status" value="1"/>
</dbReference>
<comment type="caution">
    <text evidence="6">The sequence shown here is derived from an EMBL/GenBank/DDBJ whole genome shotgun (WGS) entry which is preliminary data.</text>
</comment>
<dbReference type="GO" id="GO:0005737">
    <property type="term" value="C:cytoplasm"/>
    <property type="evidence" value="ECO:0007669"/>
    <property type="project" value="UniProtKB-ARBA"/>
</dbReference>
<proteinExistence type="predicted"/>
<dbReference type="GO" id="GO:0051537">
    <property type="term" value="F:2 iron, 2 sulfur cluster binding"/>
    <property type="evidence" value="ECO:0007669"/>
    <property type="project" value="UniProtKB-KW"/>
</dbReference>
<dbReference type="RefSeq" id="WP_106135215.1">
    <property type="nucleotide sequence ID" value="NZ_PVTR01000014.1"/>
</dbReference>
<accession>A0A2T0WEQ8</accession>
<dbReference type="Proteomes" id="UP000238157">
    <property type="component" value="Unassembled WGS sequence"/>
</dbReference>
<evidence type="ECO:0000313" key="6">
    <source>
        <dbReference type="EMBL" id="PRY85146.1"/>
    </source>
</evidence>
<evidence type="ECO:0000313" key="7">
    <source>
        <dbReference type="Proteomes" id="UP000238157"/>
    </source>
</evidence>
<dbReference type="Pfam" id="PF06902">
    <property type="entry name" value="Fer4_19"/>
    <property type="match status" value="1"/>
</dbReference>
<evidence type="ECO:0000259" key="5">
    <source>
        <dbReference type="SMART" id="SM00704"/>
    </source>
</evidence>
<evidence type="ECO:0000256" key="3">
    <source>
        <dbReference type="ARBA" id="ARBA00023004"/>
    </source>
</evidence>
<dbReference type="Gene3D" id="3.40.5.90">
    <property type="entry name" value="CDGSH iron-sulfur domain, mitoNEET-type"/>
    <property type="match status" value="1"/>
</dbReference>
<evidence type="ECO:0000256" key="2">
    <source>
        <dbReference type="ARBA" id="ARBA00022723"/>
    </source>
</evidence>
<dbReference type="OrthoDB" id="9795032at2"/>
<sequence length="141" mass="15758">MKKKEYSNGEVTVIWQPEKCIHSGICVKGLPGVFRPDEKPWINIEGASTEDIVHQVKQCPSGALGFYMEKGHEKQDVSDDRSPQTAEVMKNGPLMVYGNIEVKLPDGSVEKKYKTTAFCRCGSSNSKPYCDGTHKKTEFKD</sequence>
<keyword evidence="3" id="KW-0408">Iron</keyword>
<dbReference type="InterPro" id="IPR010693">
    <property type="entry name" value="Divergent_4Fe-4S_mono-cluster"/>
</dbReference>
<name>A0A2T0WEQ8_9BACT</name>
<keyword evidence="2" id="KW-0479">Metal-binding</keyword>
<dbReference type="Pfam" id="PF09360">
    <property type="entry name" value="zf-CDGSH"/>
    <property type="match status" value="1"/>
</dbReference>
<keyword evidence="4" id="KW-0411">Iron-sulfur</keyword>